<feature type="domain" description="CBS" evidence="14">
    <location>
        <begin position="257"/>
        <end position="314"/>
    </location>
</feature>
<feature type="transmembrane region" description="Helical" evidence="13">
    <location>
        <begin position="110"/>
        <end position="132"/>
    </location>
</feature>
<dbReference type="SMART" id="SM00116">
    <property type="entry name" value="CBS"/>
    <property type="match status" value="2"/>
</dbReference>
<keyword evidence="7" id="KW-0378">Hydrolase</keyword>
<evidence type="ECO:0000313" key="16">
    <source>
        <dbReference type="Proteomes" id="UP001652503"/>
    </source>
</evidence>
<keyword evidence="5 13" id="KW-0812">Transmembrane</keyword>
<dbReference type="PANTHER" id="PTHR39188">
    <property type="entry name" value="MEMBRANE-ASSOCIATED ZINC METALLOPROTEASE M50B"/>
    <property type="match status" value="1"/>
</dbReference>
<evidence type="ECO:0000256" key="11">
    <source>
        <dbReference type="ARBA" id="ARBA00023136"/>
    </source>
</evidence>
<comment type="subcellular location">
    <subcellularLocation>
        <location evidence="2">Membrane</location>
        <topology evidence="2">Multi-pass membrane protein</topology>
    </subcellularLocation>
</comment>
<name>A0ABT2Z1Q2_9RHOB</name>
<evidence type="ECO:0000256" key="2">
    <source>
        <dbReference type="ARBA" id="ARBA00004141"/>
    </source>
</evidence>
<feature type="transmembrane region" description="Helical" evidence="13">
    <location>
        <begin position="144"/>
        <end position="164"/>
    </location>
</feature>
<comment type="cofactor">
    <cofactor evidence="1">
        <name>Zn(2+)</name>
        <dbReference type="ChEBI" id="CHEBI:29105"/>
    </cofactor>
</comment>
<evidence type="ECO:0000313" key="15">
    <source>
        <dbReference type="EMBL" id="MCV2865069.1"/>
    </source>
</evidence>
<keyword evidence="8" id="KW-0862">Zinc</keyword>
<dbReference type="EMBL" id="JAOWLA010000008">
    <property type="protein sequence ID" value="MCV2865069.1"/>
    <property type="molecule type" value="Genomic_DNA"/>
</dbReference>
<keyword evidence="6" id="KW-0479">Metal-binding</keyword>
<dbReference type="RefSeq" id="WP_263721588.1">
    <property type="nucleotide sequence ID" value="NZ_JAOWLA010000008.1"/>
</dbReference>
<accession>A0ABT2Z1Q2</accession>
<evidence type="ECO:0000256" key="9">
    <source>
        <dbReference type="ARBA" id="ARBA00022989"/>
    </source>
</evidence>
<dbReference type="InterPro" id="IPR046342">
    <property type="entry name" value="CBS_dom_sf"/>
</dbReference>
<sequence length="394" mass="42049">MFARAVWSIDLFGAEIRLDPAWILVAALMVWSLLSGFFPGRLPDLGKGDHVLLAIVATAGLFGSIVLHDVAQALARRRVSQGRVLRHDLAPDRVAMPEEAPQSAGSELRIAIAGLAVPFALGALAWVAFVALSRAGISPPVLALLEYLALINLALASLNLLPAYPLDGGRILRAARWRASHDLAAATREAGQVSALVALLLVGSGFVSLFSGAMIVGGWQVLIGILLFLAAPQAPRLPKRPLVEAPQVTGGTVAQFMSGSLHTAKPEDTLAEAIDRIILRHSRSFVPVTEGEQLLGYVDARLISAIDRENWDDTHVADIYVSSDETNTIPPDLEMGTVMRRMITGGPRKYMVAEQGRLLGVVTLADLTSHIAMQQELDQTGAPGLAEPVGYLRA</sequence>
<dbReference type="PANTHER" id="PTHR39188:SF3">
    <property type="entry name" value="STAGE IV SPORULATION PROTEIN FB"/>
    <property type="match status" value="1"/>
</dbReference>
<evidence type="ECO:0000256" key="1">
    <source>
        <dbReference type="ARBA" id="ARBA00001947"/>
    </source>
</evidence>
<protein>
    <submittedName>
        <fullName evidence="15">CBS domain-containing protein</fullName>
    </submittedName>
</protein>
<feature type="transmembrane region" description="Helical" evidence="13">
    <location>
        <begin position="21"/>
        <end position="39"/>
    </location>
</feature>
<gene>
    <name evidence="15" type="ORF">OE647_10015</name>
</gene>
<dbReference type="Proteomes" id="UP001652503">
    <property type="component" value="Unassembled WGS sequence"/>
</dbReference>
<dbReference type="Pfam" id="PF00571">
    <property type="entry name" value="CBS"/>
    <property type="match status" value="2"/>
</dbReference>
<organism evidence="15 16">
    <name type="scientific">Albidovulum sediminicola</name>
    <dbReference type="NCBI Taxonomy" id="2984331"/>
    <lineage>
        <taxon>Bacteria</taxon>
        <taxon>Pseudomonadati</taxon>
        <taxon>Pseudomonadota</taxon>
        <taxon>Alphaproteobacteria</taxon>
        <taxon>Rhodobacterales</taxon>
        <taxon>Paracoccaceae</taxon>
        <taxon>Albidovulum</taxon>
    </lineage>
</organism>
<evidence type="ECO:0000259" key="14">
    <source>
        <dbReference type="PROSITE" id="PS51371"/>
    </source>
</evidence>
<comment type="similarity">
    <text evidence="3">Belongs to the peptidase M50B family.</text>
</comment>
<feature type="domain" description="CBS" evidence="14">
    <location>
        <begin position="321"/>
        <end position="379"/>
    </location>
</feature>
<evidence type="ECO:0000256" key="3">
    <source>
        <dbReference type="ARBA" id="ARBA00007931"/>
    </source>
</evidence>
<dbReference type="PROSITE" id="PS51371">
    <property type="entry name" value="CBS"/>
    <property type="match status" value="2"/>
</dbReference>
<comment type="caution">
    <text evidence="15">The sequence shown here is derived from an EMBL/GenBank/DDBJ whole genome shotgun (WGS) entry which is preliminary data.</text>
</comment>
<evidence type="ECO:0000256" key="13">
    <source>
        <dbReference type="SAM" id="Phobius"/>
    </source>
</evidence>
<dbReference type="InterPro" id="IPR008915">
    <property type="entry name" value="Peptidase_M50"/>
</dbReference>
<dbReference type="Gene3D" id="3.10.580.10">
    <property type="entry name" value="CBS-domain"/>
    <property type="match status" value="1"/>
</dbReference>
<evidence type="ECO:0000256" key="12">
    <source>
        <dbReference type="PROSITE-ProRule" id="PRU00703"/>
    </source>
</evidence>
<keyword evidence="12" id="KW-0129">CBS domain</keyword>
<dbReference type="SUPFAM" id="SSF54631">
    <property type="entry name" value="CBS-domain pair"/>
    <property type="match status" value="1"/>
</dbReference>
<feature type="transmembrane region" description="Helical" evidence="13">
    <location>
        <begin position="51"/>
        <end position="71"/>
    </location>
</feature>
<evidence type="ECO:0000256" key="8">
    <source>
        <dbReference type="ARBA" id="ARBA00022833"/>
    </source>
</evidence>
<evidence type="ECO:0000256" key="7">
    <source>
        <dbReference type="ARBA" id="ARBA00022801"/>
    </source>
</evidence>
<evidence type="ECO:0000256" key="6">
    <source>
        <dbReference type="ARBA" id="ARBA00022723"/>
    </source>
</evidence>
<reference evidence="15 16" key="1">
    <citation type="submission" date="2022-10" db="EMBL/GenBank/DDBJ databases">
        <title>Defluviimonas sp. nov., isolated from ocean surface water.</title>
        <authorList>
            <person name="He W."/>
            <person name="Wang L."/>
            <person name="Zhang D.-F."/>
        </authorList>
    </citation>
    <scope>NUCLEOTIDE SEQUENCE [LARGE SCALE GENOMIC DNA]</scope>
    <source>
        <strain evidence="15 16">WL0075</strain>
    </source>
</reference>
<evidence type="ECO:0000256" key="10">
    <source>
        <dbReference type="ARBA" id="ARBA00023049"/>
    </source>
</evidence>
<keyword evidence="16" id="KW-1185">Reference proteome</keyword>
<keyword evidence="11 13" id="KW-0472">Membrane</keyword>
<evidence type="ECO:0000256" key="4">
    <source>
        <dbReference type="ARBA" id="ARBA00022670"/>
    </source>
</evidence>
<keyword evidence="4" id="KW-0645">Protease</keyword>
<dbReference type="InterPro" id="IPR000644">
    <property type="entry name" value="CBS_dom"/>
</dbReference>
<proteinExistence type="inferred from homology"/>
<keyword evidence="9 13" id="KW-1133">Transmembrane helix</keyword>
<dbReference type="Pfam" id="PF02163">
    <property type="entry name" value="Peptidase_M50"/>
    <property type="match status" value="1"/>
</dbReference>
<keyword evidence="10" id="KW-0482">Metalloprotease</keyword>
<evidence type="ECO:0000256" key="5">
    <source>
        <dbReference type="ARBA" id="ARBA00022692"/>
    </source>
</evidence>